<evidence type="ECO:0000313" key="1">
    <source>
        <dbReference type="EMBL" id="CCD07166.1"/>
    </source>
</evidence>
<dbReference type="EMBL" id="FQ958210">
    <property type="protein sequence ID" value="CCD07166.1"/>
    <property type="molecule type" value="Genomic_DNA"/>
</dbReference>
<dbReference type="NCBIfam" id="TIGR01987">
    <property type="entry name" value="HI0074"/>
    <property type="match status" value="1"/>
</dbReference>
<dbReference type="InterPro" id="IPR010235">
    <property type="entry name" value="HepT"/>
</dbReference>
<dbReference type="KEGG" id="lpo:LPO_3243"/>
<proteinExistence type="predicted"/>
<dbReference type="SUPFAM" id="SSF81593">
    <property type="entry name" value="Nucleotidyltransferase substrate binding subunit/domain"/>
    <property type="match status" value="1"/>
</dbReference>
<dbReference type="Proteomes" id="UP000010102">
    <property type="component" value="Chromosome"/>
</dbReference>
<organism evidence="1 2">
    <name type="scientific">Legionella pneumophila subsp. pneumophila</name>
    <dbReference type="NCBI Taxonomy" id="91891"/>
    <lineage>
        <taxon>Bacteria</taxon>
        <taxon>Pseudomonadati</taxon>
        <taxon>Pseudomonadota</taxon>
        <taxon>Gammaproteobacteria</taxon>
        <taxon>Legionellales</taxon>
        <taxon>Legionellaceae</taxon>
        <taxon>Legionella</taxon>
    </lineage>
</organism>
<dbReference type="RefSeq" id="WP_011216762.1">
    <property type="nucleotide sequence ID" value="NC_018139.1"/>
</dbReference>
<name>A0AAI9QA13_LEGPN</name>
<reference evidence="1 2" key="1">
    <citation type="submission" date="2011-07" db="EMBL/GenBank/DDBJ databases">
        <authorList>
            <person name="Genoscope - CEA"/>
        </authorList>
    </citation>
    <scope>NUCLEOTIDE SEQUENCE [LARGE SCALE GENOMIC DNA]</scope>
    <source>
        <strain evidence="2">lorraine</strain>
    </source>
</reference>
<dbReference type="AlphaFoldDB" id="A0AAI9QA13"/>
<evidence type="ECO:0000313" key="2">
    <source>
        <dbReference type="Proteomes" id="UP000010102"/>
    </source>
</evidence>
<protein>
    <submittedName>
        <fullName evidence="1">Nucleotidyltransferase substrate binding protein</fullName>
    </submittedName>
</protein>
<dbReference type="Pfam" id="PF08780">
    <property type="entry name" value="NTase_sub_bind"/>
    <property type="match status" value="1"/>
</dbReference>
<dbReference type="Gene3D" id="1.20.120.330">
    <property type="entry name" value="Nucleotidyltransferases domain 2"/>
    <property type="match status" value="1"/>
</dbReference>
<gene>
    <name evidence="1" type="ORF">LPO_3243</name>
</gene>
<sequence>MTNIDVRWQQRLNNYARALQQLSLAVNLAQTRPLSDLEKQGLIQAFEFTHELAWNVMKDYFFFQGNSAITGSRDATRESFNKGLIKEGEIWMEMIKSRNQTSHTYNQSVADEIVKNIINSYHTSFQAFLEKMQGLKEHE</sequence>
<accession>A0AAI9QA13</accession>